<name>A0AA38Y162_9EURO</name>
<sequence length="241" mass="25984">MRTTSRATALVALLLASHASSAAVTLQGTRIVHDAGKGRDITVKASNGGDQPAMVQVWIDAGDSQARPENVRTPFRLTPADPRLLQAHQGQAYRITYAPRPSEAALPTDRESVFYFNLLDIPPKPSDATGKNLLQFAFAVRTRVKLFHRPAGLPGNARDAATQLQWRAHDGALQVSNPTAYHVTLSTLTLPDGRKVDADMIAPGAQVRLPLPSGASTPAQIGFQWLDDYGTPRDAQANVEH</sequence>
<reference evidence="11" key="1">
    <citation type="submission" date="2022-10" db="EMBL/GenBank/DDBJ databases">
        <title>Culturing micro-colonial fungi from biological soil crusts in the Mojave desert and describing Neophaeococcomyces mojavensis, and introducing the new genera and species Taxawa tesnikishii.</title>
        <authorList>
            <person name="Kurbessoian T."/>
            <person name="Stajich J.E."/>
        </authorList>
    </citation>
    <scope>NUCLEOTIDE SEQUENCE</scope>
    <source>
        <strain evidence="11">TK_35</strain>
    </source>
</reference>
<dbReference type="Gene3D" id="2.60.40.10">
    <property type="entry name" value="Immunoglobulins"/>
    <property type="match status" value="2"/>
</dbReference>
<dbReference type="Pfam" id="PF00345">
    <property type="entry name" value="PapD_N"/>
    <property type="match status" value="1"/>
</dbReference>
<dbReference type="PANTHER" id="PTHR30251:SF2">
    <property type="entry name" value="FIMBRIAL CHAPERONE YADV-RELATED"/>
    <property type="match status" value="1"/>
</dbReference>
<dbReference type="InterPro" id="IPR050643">
    <property type="entry name" value="Periplasmic_pilus_chap"/>
</dbReference>
<dbReference type="GO" id="GO:0071555">
    <property type="term" value="P:cell wall organization"/>
    <property type="evidence" value="ECO:0007669"/>
    <property type="project" value="InterPro"/>
</dbReference>
<dbReference type="InterPro" id="IPR016147">
    <property type="entry name" value="Pili_assmbl_chaperone_N"/>
</dbReference>
<comment type="similarity">
    <text evidence="2">Belongs to the periplasmic pilus chaperone family.</text>
</comment>
<dbReference type="PROSITE" id="PS00635">
    <property type="entry name" value="PILI_CHAPERONE"/>
    <property type="match status" value="1"/>
</dbReference>
<feature type="domain" description="Pili assembly chaperone N-terminal" evidence="9">
    <location>
        <begin position="24"/>
        <end position="153"/>
    </location>
</feature>
<feature type="chain" id="PRO_5041274396" description="Molecular chaperone" evidence="8">
    <location>
        <begin position="23"/>
        <end position="241"/>
    </location>
</feature>
<dbReference type="InterPro" id="IPR016148">
    <property type="entry name" value="Pili_assmbl_chaperone_C"/>
</dbReference>
<evidence type="ECO:0000256" key="5">
    <source>
        <dbReference type="ARBA" id="ARBA00022764"/>
    </source>
</evidence>
<dbReference type="InterPro" id="IPR036316">
    <property type="entry name" value="Pili_assmbl_chap_C_dom_sf"/>
</dbReference>
<dbReference type="EMBL" id="JAPDRN010000054">
    <property type="protein sequence ID" value="KAJ9632661.1"/>
    <property type="molecule type" value="Genomic_DNA"/>
</dbReference>
<dbReference type="InterPro" id="IPR018046">
    <property type="entry name" value="Pili_assmbl_chaperone_CS"/>
</dbReference>
<organism evidence="11">
    <name type="scientific">Knufia peltigerae</name>
    <dbReference type="NCBI Taxonomy" id="1002370"/>
    <lineage>
        <taxon>Eukaryota</taxon>
        <taxon>Fungi</taxon>
        <taxon>Dikarya</taxon>
        <taxon>Ascomycota</taxon>
        <taxon>Pezizomycotina</taxon>
        <taxon>Eurotiomycetes</taxon>
        <taxon>Chaetothyriomycetidae</taxon>
        <taxon>Chaetothyriales</taxon>
        <taxon>Trichomeriaceae</taxon>
        <taxon>Knufia</taxon>
    </lineage>
</organism>
<evidence type="ECO:0000256" key="3">
    <source>
        <dbReference type="ARBA" id="ARBA00022558"/>
    </source>
</evidence>
<keyword evidence="3" id="KW-1029">Fimbrium biogenesis</keyword>
<dbReference type="InterPro" id="IPR013783">
    <property type="entry name" value="Ig-like_fold"/>
</dbReference>
<proteinExistence type="inferred from homology"/>
<keyword evidence="7" id="KW-0393">Immunoglobulin domain</keyword>
<dbReference type="SUPFAM" id="SSF49354">
    <property type="entry name" value="PapD-like"/>
    <property type="match status" value="1"/>
</dbReference>
<keyword evidence="6" id="KW-0143">Chaperone</keyword>
<evidence type="ECO:0000256" key="7">
    <source>
        <dbReference type="ARBA" id="ARBA00023319"/>
    </source>
</evidence>
<comment type="subcellular location">
    <subcellularLocation>
        <location evidence="1">Periplasm</location>
    </subcellularLocation>
</comment>
<evidence type="ECO:0000259" key="10">
    <source>
        <dbReference type="Pfam" id="PF02753"/>
    </source>
</evidence>
<evidence type="ECO:0000256" key="8">
    <source>
        <dbReference type="SAM" id="SignalP"/>
    </source>
</evidence>
<comment type="caution">
    <text evidence="11">The sequence shown here is derived from an EMBL/GenBank/DDBJ whole genome shotgun (WGS) entry which is preliminary data.</text>
</comment>
<feature type="signal peptide" evidence="8">
    <location>
        <begin position="1"/>
        <end position="22"/>
    </location>
</feature>
<evidence type="ECO:0008006" key="12">
    <source>
        <dbReference type="Google" id="ProtNLM"/>
    </source>
</evidence>
<dbReference type="AlphaFoldDB" id="A0AA38Y162"/>
<feature type="domain" description="Pili assembly chaperone C-terminal" evidence="10">
    <location>
        <begin position="175"/>
        <end position="231"/>
    </location>
</feature>
<protein>
    <recommendedName>
        <fullName evidence="12">Molecular chaperone</fullName>
    </recommendedName>
</protein>
<evidence type="ECO:0000256" key="2">
    <source>
        <dbReference type="ARBA" id="ARBA00007399"/>
    </source>
</evidence>
<accession>A0AA38Y162</accession>
<dbReference type="SUPFAM" id="SSF49584">
    <property type="entry name" value="Periplasmic chaperone C-domain"/>
    <property type="match status" value="1"/>
</dbReference>
<evidence type="ECO:0000313" key="11">
    <source>
        <dbReference type="EMBL" id="KAJ9632661.1"/>
    </source>
</evidence>
<keyword evidence="5" id="KW-0574">Periplasm</keyword>
<dbReference type="GO" id="GO:0042597">
    <property type="term" value="C:periplasmic space"/>
    <property type="evidence" value="ECO:0007669"/>
    <property type="project" value="UniProtKB-SubCell"/>
</dbReference>
<evidence type="ECO:0000259" key="9">
    <source>
        <dbReference type="Pfam" id="PF00345"/>
    </source>
</evidence>
<dbReference type="PRINTS" id="PR00969">
    <property type="entry name" value="CHAPERONPILI"/>
</dbReference>
<keyword evidence="4 8" id="KW-0732">Signal</keyword>
<evidence type="ECO:0000256" key="4">
    <source>
        <dbReference type="ARBA" id="ARBA00022729"/>
    </source>
</evidence>
<evidence type="ECO:0000256" key="1">
    <source>
        <dbReference type="ARBA" id="ARBA00004418"/>
    </source>
</evidence>
<evidence type="ECO:0000256" key="6">
    <source>
        <dbReference type="ARBA" id="ARBA00023186"/>
    </source>
</evidence>
<dbReference type="Pfam" id="PF02753">
    <property type="entry name" value="PapD_C"/>
    <property type="match status" value="1"/>
</dbReference>
<dbReference type="PANTHER" id="PTHR30251">
    <property type="entry name" value="PILUS ASSEMBLY CHAPERONE"/>
    <property type="match status" value="1"/>
</dbReference>
<dbReference type="InterPro" id="IPR008962">
    <property type="entry name" value="PapD-like_sf"/>
</dbReference>
<gene>
    <name evidence="11" type="ORF">H2204_007748</name>
</gene>
<dbReference type="InterPro" id="IPR001829">
    <property type="entry name" value="Pili_assmbl_chaperone_bac"/>
</dbReference>